<sequence>MCSDLYKRPRDAWDAYGFKKGGKYQRLASSFRPSSLLPTIGKVLEKLDSEADLSSRVHQRHELTTAWLQRRKVCGYSHQRATKKN</sequence>
<comment type="caution">
    <text evidence="1">The sequence shown here is derived from an EMBL/GenBank/DDBJ whole genome shotgun (WGS) entry which is preliminary data.</text>
</comment>
<gene>
    <name evidence="1" type="ORF">AVEN_267137_1</name>
</gene>
<proteinExistence type="predicted"/>
<evidence type="ECO:0000313" key="2">
    <source>
        <dbReference type="Proteomes" id="UP000499080"/>
    </source>
</evidence>
<dbReference type="EMBL" id="BGPR01001330">
    <property type="protein sequence ID" value="GBM51269.1"/>
    <property type="molecule type" value="Genomic_DNA"/>
</dbReference>
<dbReference type="AlphaFoldDB" id="A0A4Y2GEZ2"/>
<dbReference type="Proteomes" id="UP000499080">
    <property type="component" value="Unassembled WGS sequence"/>
</dbReference>
<organism evidence="1 2">
    <name type="scientific">Araneus ventricosus</name>
    <name type="common">Orbweaver spider</name>
    <name type="synonym">Epeira ventricosa</name>
    <dbReference type="NCBI Taxonomy" id="182803"/>
    <lineage>
        <taxon>Eukaryota</taxon>
        <taxon>Metazoa</taxon>
        <taxon>Ecdysozoa</taxon>
        <taxon>Arthropoda</taxon>
        <taxon>Chelicerata</taxon>
        <taxon>Arachnida</taxon>
        <taxon>Araneae</taxon>
        <taxon>Araneomorphae</taxon>
        <taxon>Entelegynae</taxon>
        <taxon>Araneoidea</taxon>
        <taxon>Araneidae</taxon>
        <taxon>Araneus</taxon>
    </lineage>
</organism>
<reference evidence="1 2" key="1">
    <citation type="journal article" date="2019" name="Sci. Rep.">
        <title>Orb-weaving spider Araneus ventricosus genome elucidates the spidroin gene catalogue.</title>
        <authorList>
            <person name="Kono N."/>
            <person name="Nakamura H."/>
            <person name="Ohtoshi R."/>
            <person name="Moran D.A.P."/>
            <person name="Shinohara A."/>
            <person name="Yoshida Y."/>
            <person name="Fujiwara M."/>
            <person name="Mori M."/>
            <person name="Tomita M."/>
            <person name="Arakawa K."/>
        </authorList>
    </citation>
    <scope>NUCLEOTIDE SEQUENCE [LARGE SCALE GENOMIC DNA]</scope>
</reference>
<name>A0A4Y2GEZ2_ARAVE</name>
<keyword evidence="2" id="KW-1185">Reference proteome</keyword>
<evidence type="ECO:0000313" key="1">
    <source>
        <dbReference type="EMBL" id="GBM51269.1"/>
    </source>
</evidence>
<protein>
    <submittedName>
        <fullName evidence="1">Uncharacterized protein</fullName>
    </submittedName>
</protein>
<accession>A0A4Y2GEZ2</accession>